<gene>
    <name evidence="2" type="ORF">BCR44DRAFT_1487421</name>
</gene>
<keyword evidence="1" id="KW-1133">Transmembrane helix</keyword>
<evidence type="ECO:0000313" key="2">
    <source>
        <dbReference type="EMBL" id="ORZ32125.1"/>
    </source>
</evidence>
<dbReference type="AlphaFoldDB" id="A0A1Y2HC86"/>
<dbReference type="Proteomes" id="UP000193411">
    <property type="component" value="Unassembled WGS sequence"/>
</dbReference>
<evidence type="ECO:0000313" key="3">
    <source>
        <dbReference type="Proteomes" id="UP000193411"/>
    </source>
</evidence>
<protein>
    <submittedName>
        <fullName evidence="2">Uncharacterized protein</fullName>
    </submittedName>
</protein>
<reference evidence="2 3" key="1">
    <citation type="submission" date="2016-07" db="EMBL/GenBank/DDBJ databases">
        <title>Pervasive Adenine N6-methylation of Active Genes in Fungi.</title>
        <authorList>
            <consortium name="DOE Joint Genome Institute"/>
            <person name="Mondo S.J."/>
            <person name="Dannebaum R.O."/>
            <person name="Kuo R.C."/>
            <person name="Labutti K."/>
            <person name="Haridas S."/>
            <person name="Kuo A."/>
            <person name="Salamov A."/>
            <person name="Ahrendt S.R."/>
            <person name="Lipzen A."/>
            <person name="Sullivan W."/>
            <person name="Andreopoulos W.B."/>
            <person name="Clum A."/>
            <person name="Lindquist E."/>
            <person name="Daum C."/>
            <person name="Ramamoorthy G.K."/>
            <person name="Gryganskyi A."/>
            <person name="Culley D."/>
            <person name="Magnuson J.K."/>
            <person name="James T.Y."/>
            <person name="O'Malley M.A."/>
            <person name="Stajich J.E."/>
            <person name="Spatafora J.W."/>
            <person name="Visel A."/>
            <person name="Grigoriev I.V."/>
        </authorList>
    </citation>
    <scope>NUCLEOTIDE SEQUENCE [LARGE SCALE GENOMIC DNA]</scope>
    <source>
        <strain evidence="2 3">PL171</strain>
    </source>
</reference>
<feature type="transmembrane region" description="Helical" evidence="1">
    <location>
        <begin position="173"/>
        <end position="191"/>
    </location>
</feature>
<evidence type="ECO:0000256" key="1">
    <source>
        <dbReference type="SAM" id="Phobius"/>
    </source>
</evidence>
<feature type="transmembrane region" description="Helical" evidence="1">
    <location>
        <begin position="31"/>
        <end position="49"/>
    </location>
</feature>
<organism evidence="2 3">
    <name type="scientific">Catenaria anguillulae PL171</name>
    <dbReference type="NCBI Taxonomy" id="765915"/>
    <lineage>
        <taxon>Eukaryota</taxon>
        <taxon>Fungi</taxon>
        <taxon>Fungi incertae sedis</taxon>
        <taxon>Blastocladiomycota</taxon>
        <taxon>Blastocladiomycetes</taxon>
        <taxon>Blastocladiales</taxon>
        <taxon>Catenariaceae</taxon>
        <taxon>Catenaria</taxon>
    </lineage>
</organism>
<proteinExistence type="predicted"/>
<keyword evidence="1" id="KW-0472">Membrane</keyword>
<sequence>MSPDGKFEFEAEMGSATSAVKLSRNMEANKVVVPLMLALLLSAILARWITMRRALGAHRARRAGARKRVHQEQVVEVEQVVDQFMTDEKGNVIGVEETVSVEKRVMPIVTIDSPTQGRRDIREHLERKQRDWKFEAVRIPFWYTLSTLATLVVCVVLDFLVLPAAVNHPLVDFGLAVLHMGVVAATMASLARTIGFVRREWEQYQRGE</sequence>
<name>A0A1Y2HC86_9FUNG</name>
<dbReference type="EMBL" id="MCFL01000051">
    <property type="protein sequence ID" value="ORZ32125.1"/>
    <property type="molecule type" value="Genomic_DNA"/>
</dbReference>
<feature type="transmembrane region" description="Helical" evidence="1">
    <location>
        <begin position="140"/>
        <end position="161"/>
    </location>
</feature>
<keyword evidence="1" id="KW-0812">Transmembrane</keyword>
<accession>A0A1Y2HC86</accession>
<comment type="caution">
    <text evidence="2">The sequence shown here is derived from an EMBL/GenBank/DDBJ whole genome shotgun (WGS) entry which is preliminary data.</text>
</comment>
<keyword evidence="3" id="KW-1185">Reference proteome</keyword>